<comment type="caution">
    <text evidence="9">The sequence shown here is derived from an EMBL/GenBank/DDBJ whole genome shotgun (WGS) entry which is preliminary data.</text>
</comment>
<keyword evidence="4 7" id="KW-1133">Transmembrane helix</keyword>
<feature type="transmembrane region" description="Helical" evidence="7">
    <location>
        <begin position="153"/>
        <end position="172"/>
    </location>
</feature>
<evidence type="ECO:0000256" key="7">
    <source>
        <dbReference type="SAM" id="Phobius"/>
    </source>
</evidence>
<evidence type="ECO:0000259" key="8">
    <source>
        <dbReference type="Pfam" id="PF00892"/>
    </source>
</evidence>
<feature type="transmembrane region" description="Helical" evidence="7">
    <location>
        <begin position="254"/>
        <end position="272"/>
    </location>
</feature>
<dbReference type="AlphaFoldDB" id="A0A917B2B4"/>
<feature type="transmembrane region" description="Helical" evidence="7">
    <location>
        <begin position="278"/>
        <end position="296"/>
    </location>
</feature>
<feature type="transmembrane region" description="Helical" evidence="7">
    <location>
        <begin position="184"/>
        <end position="210"/>
    </location>
</feature>
<dbReference type="Pfam" id="PF00892">
    <property type="entry name" value="EamA"/>
    <property type="match status" value="2"/>
</dbReference>
<evidence type="ECO:0000256" key="3">
    <source>
        <dbReference type="ARBA" id="ARBA00022692"/>
    </source>
</evidence>
<keyword evidence="10" id="KW-1185">Reference proteome</keyword>
<gene>
    <name evidence="9" type="ORF">GCM10011399_07760</name>
</gene>
<feature type="transmembrane region" description="Helical" evidence="7">
    <location>
        <begin position="222"/>
        <end position="242"/>
    </location>
</feature>
<evidence type="ECO:0000256" key="1">
    <source>
        <dbReference type="ARBA" id="ARBA00004141"/>
    </source>
</evidence>
<keyword evidence="3 7" id="KW-0812">Transmembrane</keyword>
<reference evidence="9 10" key="1">
    <citation type="journal article" date="2014" name="Int. J. Syst. Evol. Microbiol.">
        <title>Complete genome sequence of Corynebacterium casei LMG S-19264T (=DSM 44701T), isolated from a smear-ripened cheese.</title>
        <authorList>
            <consortium name="US DOE Joint Genome Institute (JGI-PGF)"/>
            <person name="Walter F."/>
            <person name="Albersmeier A."/>
            <person name="Kalinowski J."/>
            <person name="Ruckert C."/>
        </authorList>
    </citation>
    <scope>NUCLEOTIDE SEQUENCE [LARGE SCALE GENOMIC DNA]</scope>
    <source>
        <strain evidence="9 10">CGMCC 1.12976</strain>
    </source>
</reference>
<dbReference type="InterPro" id="IPR000620">
    <property type="entry name" value="EamA_dom"/>
</dbReference>
<evidence type="ECO:0000313" key="9">
    <source>
        <dbReference type="EMBL" id="GGF16415.1"/>
    </source>
</evidence>
<evidence type="ECO:0000256" key="2">
    <source>
        <dbReference type="ARBA" id="ARBA00007362"/>
    </source>
</evidence>
<dbReference type="PANTHER" id="PTHR32322">
    <property type="entry name" value="INNER MEMBRANE TRANSPORTER"/>
    <property type="match status" value="1"/>
</dbReference>
<dbReference type="InterPro" id="IPR050638">
    <property type="entry name" value="AA-Vitamin_Transporters"/>
</dbReference>
<proteinExistence type="inferred from homology"/>
<sequence>MKRSSTTAGLAIAVLAAATFGTSGALIKPLLESGWSPGAAVTVRVLIGGVVLLPFAIVSLRGRWSALWRSRWRVLAMASVGVAGTQLVYFAAISRIPVSTGILIEYMAPLLLVAFVWARTRRMPKVVVLVGSVVALVGLVLVVSPGGGGSFDALGFAFALAAMVGCAIYYVIAARPSDGLPTVALAGFGLLIGGLMLVIVGAVGLVQFTFTFGTVSMFGSAVVWWVPLVLVGVVGTAVAYAASITASEMLGSRLASFAGLLEVVAATFYAWLLLGEKLSVLQLVGGALILVGIGFVRSERVEPEQQIVGAAAGAGSGADSGSGSGVSSSSSSPRSSSSSSSSSSTI</sequence>
<feature type="transmembrane region" description="Helical" evidence="7">
    <location>
        <begin position="98"/>
        <end position="119"/>
    </location>
</feature>
<feature type="region of interest" description="Disordered" evidence="6">
    <location>
        <begin position="312"/>
        <end position="346"/>
    </location>
</feature>
<dbReference type="EMBL" id="BMGP01000001">
    <property type="protein sequence ID" value="GGF16415.1"/>
    <property type="molecule type" value="Genomic_DNA"/>
</dbReference>
<evidence type="ECO:0000313" key="10">
    <source>
        <dbReference type="Proteomes" id="UP000598775"/>
    </source>
</evidence>
<feature type="domain" description="EamA" evidence="8">
    <location>
        <begin position="154"/>
        <end position="296"/>
    </location>
</feature>
<feature type="domain" description="EamA" evidence="8">
    <location>
        <begin position="8"/>
        <end position="143"/>
    </location>
</feature>
<evidence type="ECO:0000256" key="5">
    <source>
        <dbReference type="ARBA" id="ARBA00023136"/>
    </source>
</evidence>
<evidence type="ECO:0000256" key="4">
    <source>
        <dbReference type="ARBA" id="ARBA00022989"/>
    </source>
</evidence>
<dbReference type="PANTHER" id="PTHR32322:SF2">
    <property type="entry name" value="EAMA DOMAIN-CONTAINING PROTEIN"/>
    <property type="match status" value="1"/>
</dbReference>
<evidence type="ECO:0000256" key="6">
    <source>
        <dbReference type="SAM" id="MobiDB-lite"/>
    </source>
</evidence>
<comment type="subcellular location">
    <subcellularLocation>
        <location evidence="1">Membrane</location>
        <topology evidence="1">Multi-pass membrane protein</topology>
    </subcellularLocation>
</comment>
<feature type="compositionally biased region" description="Gly residues" evidence="6">
    <location>
        <begin position="312"/>
        <end position="324"/>
    </location>
</feature>
<keyword evidence="5 7" id="KW-0472">Membrane</keyword>
<organism evidence="9 10">
    <name type="scientific">Subtercola lobariae</name>
    <dbReference type="NCBI Taxonomy" id="1588641"/>
    <lineage>
        <taxon>Bacteria</taxon>
        <taxon>Bacillati</taxon>
        <taxon>Actinomycetota</taxon>
        <taxon>Actinomycetes</taxon>
        <taxon>Micrococcales</taxon>
        <taxon>Microbacteriaceae</taxon>
        <taxon>Subtercola</taxon>
    </lineage>
</organism>
<feature type="transmembrane region" description="Helical" evidence="7">
    <location>
        <begin position="41"/>
        <end position="60"/>
    </location>
</feature>
<feature type="transmembrane region" description="Helical" evidence="7">
    <location>
        <begin position="126"/>
        <end position="147"/>
    </location>
</feature>
<feature type="transmembrane region" description="Helical" evidence="7">
    <location>
        <begin position="72"/>
        <end position="92"/>
    </location>
</feature>
<accession>A0A917B2B4</accession>
<protein>
    <submittedName>
        <fullName evidence="9">Membrane protein</fullName>
    </submittedName>
</protein>
<dbReference type="InterPro" id="IPR037185">
    <property type="entry name" value="EmrE-like"/>
</dbReference>
<dbReference type="RefSeq" id="WP_188673885.1">
    <property type="nucleotide sequence ID" value="NZ_BMGP01000001.1"/>
</dbReference>
<name>A0A917B2B4_9MICO</name>
<dbReference type="GO" id="GO:0016020">
    <property type="term" value="C:membrane"/>
    <property type="evidence" value="ECO:0007669"/>
    <property type="project" value="UniProtKB-SubCell"/>
</dbReference>
<dbReference type="Proteomes" id="UP000598775">
    <property type="component" value="Unassembled WGS sequence"/>
</dbReference>
<feature type="compositionally biased region" description="Low complexity" evidence="6">
    <location>
        <begin position="325"/>
        <end position="346"/>
    </location>
</feature>
<comment type="similarity">
    <text evidence="2">Belongs to the EamA transporter family.</text>
</comment>
<dbReference type="SUPFAM" id="SSF103481">
    <property type="entry name" value="Multidrug resistance efflux transporter EmrE"/>
    <property type="match status" value="2"/>
</dbReference>